<comment type="caution">
    <text evidence="2">The sequence shown here is derived from an EMBL/GenBank/DDBJ whole genome shotgun (WGS) entry which is preliminary data.</text>
</comment>
<proteinExistence type="predicted"/>
<dbReference type="PROSITE" id="PS50943">
    <property type="entry name" value="HTH_CROC1"/>
    <property type="match status" value="1"/>
</dbReference>
<evidence type="ECO:0000259" key="1">
    <source>
        <dbReference type="PROSITE" id="PS50943"/>
    </source>
</evidence>
<dbReference type="InterPro" id="IPR010982">
    <property type="entry name" value="Lambda_DNA-bd_dom_sf"/>
</dbReference>
<dbReference type="RefSeq" id="WP_345454504.1">
    <property type="nucleotide sequence ID" value="NZ_BAABRV010000004.1"/>
</dbReference>
<organism evidence="2 3">
    <name type="scientific">Deinococcus aluminii</name>
    <dbReference type="NCBI Taxonomy" id="1656885"/>
    <lineage>
        <taxon>Bacteria</taxon>
        <taxon>Thermotogati</taxon>
        <taxon>Deinococcota</taxon>
        <taxon>Deinococci</taxon>
        <taxon>Deinococcales</taxon>
        <taxon>Deinococcaceae</taxon>
        <taxon>Deinococcus</taxon>
    </lineage>
</organism>
<name>A0ABP9XEP7_9DEIO</name>
<dbReference type="Gene3D" id="1.10.260.40">
    <property type="entry name" value="lambda repressor-like DNA-binding domains"/>
    <property type="match status" value="1"/>
</dbReference>
<evidence type="ECO:0000313" key="3">
    <source>
        <dbReference type="Proteomes" id="UP001404956"/>
    </source>
</evidence>
<dbReference type="InterPro" id="IPR001387">
    <property type="entry name" value="Cro/C1-type_HTH"/>
</dbReference>
<dbReference type="EMBL" id="BAABRV010000004">
    <property type="protein sequence ID" value="GAA5533797.1"/>
    <property type="molecule type" value="Genomic_DNA"/>
</dbReference>
<dbReference type="Proteomes" id="UP001404956">
    <property type="component" value="Unassembled WGS sequence"/>
</dbReference>
<accession>A0ABP9XEP7</accession>
<reference evidence="2 3" key="1">
    <citation type="submission" date="2024-02" db="EMBL/GenBank/DDBJ databases">
        <title>Deinococcus aluminii NBRC 112889.</title>
        <authorList>
            <person name="Ichikawa N."/>
            <person name="Katano-Makiyama Y."/>
            <person name="Hidaka K."/>
        </authorList>
    </citation>
    <scope>NUCLEOTIDE SEQUENCE [LARGE SCALE GENOMIC DNA]</scope>
    <source>
        <strain evidence="2 3">NBRC 112889</strain>
    </source>
</reference>
<dbReference type="SUPFAM" id="SSF47413">
    <property type="entry name" value="lambda repressor-like DNA-binding domains"/>
    <property type="match status" value="1"/>
</dbReference>
<protein>
    <recommendedName>
        <fullName evidence="1">HTH cro/C1-type domain-containing protein</fullName>
    </recommendedName>
</protein>
<dbReference type="CDD" id="cd00093">
    <property type="entry name" value="HTH_XRE"/>
    <property type="match status" value="1"/>
</dbReference>
<feature type="domain" description="HTH cro/C1-type" evidence="1">
    <location>
        <begin position="34"/>
        <end position="70"/>
    </location>
</feature>
<sequence length="76" mass="8756">MNAVGARVREARFQQDPQWSLEDLSQALLQNGGLELTPATLSKIERGRRSVYDYEVVAFCRAFKVEPRWLLGMDDR</sequence>
<gene>
    <name evidence="2" type="ORF">Dalu01_02205</name>
</gene>
<evidence type="ECO:0000313" key="2">
    <source>
        <dbReference type="EMBL" id="GAA5533797.1"/>
    </source>
</evidence>
<keyword evidence="3" id="KW-1185">Reference proteome</keyword>